<dbReference type="Proteomes" id="UP000248863">
    <property type="component" value="Unassembled WGS sequence"/>
</dbReference>
<feature type="compositionally biased region" description="Low complexity" evidence="1">
    <location>
        <begin position="251"/>
        <end position="260"/>
    </location>
</feature>
<dbReference type="AlphaFoldDB" id="A0A327JKM1"/>
<sequence length="260" mass="27341">AGDAAPPAAVPPTLEPLMASIAERLEKFDLFADERPSLAPIEDKISKLDDKLDRLGAGALDAAMVAQVEDRIRLLADKLDRIERSALDHPGLAPLESRIVDLVRKIEQSEQRLEMLPALERGMAELLAHVEALQAQQAAPAEPSPALTALARDVESLRRNQEDADRRTREQLDAAHGTLGRMADRLASIEQDLRGAPRRPVPADGPAESEPPLAAMTSAAVASATLAPPAASPPLVGPAMPAVTFGPAPAPAAAPAGRAN</sequence>
<feature type="region of interest" description="Disordered" evidence="1">
    <location>
        <begin position="194"/>
        <end position="215"/>
    </location>
</feature>
<evidence type="ECO:0000313" key="3">
    <source>
        <dbReference type="Proteomes" id="UP000248863"/>
    </source>
</evidence>
<comment type="caution">
    <text evidence="2">The sequence shown here is derived from an EMBL/GenBank/DDBJ whole genome shotgun (WGS) entry which is preliminary data.</text>
</comment>
<protein>
    <recommendedName>
        <fullName evidence="4">Peptidoglycan-binding protein</fullName>
    </recommendedName>
</protein>
<feature type="region of interest" description="Disordered" evidence="1">
    <location>
        <begin position="228"/>
        <end position="260"/>
    </location>
</feature>
<name>A0A327JKM1_9BRAD</name>
<accession>A0A327JKM1</accession>
<evidence type="ECO:0008006" key="4">
    <source>
        <dbReference type="Google" id="ProtNLM"/>
    </source>
</evidence>
<evidence type="ECO:0000256" key="1">
    <source>
        <dbReference type="SAM" id="MobiDB-lite"/>
    </source>
</evidence>
<proteinExistence type="predicted"/>
<feature type="non-terminal residue" evidence="2">
    <location>
        <position position="1"/>
    </location>
</feature>
<gene>
    <name evidence="2" type="ORF">CH338_30650</name>
</gene>
<dbReference type="EMBL" id="NPEU01000926">
    <property type="protein sequence ID" value="RAI26641.1"/>
    <property type="molecule type" value="Genomic_DNA"/>
</dbReference>
<organism evidence="2 3">
    <name type="scientific">Rhodoplanes elegans</name>
    <dbReference type="NCBI Taxonomy" id="29408"/>
    <lineage>
        <taxon>Bacteria</taxon>
        <taxon>Pseudomonadati</taxon>
        <taxon>Pseudomonadota</taxon>
        <taxon>Alphaproteobacteria</taxon>
        <taxon>Hyphomicrobiales</taxon>
        <taxon>Nitrobacteraceae</taxon>
        <taxon>Rhodoplanes</taxon>
    </lineage>
</organism>
<reference evidence="2 3" key="1">
    <citation type="submission" date="2017-07" db="EMBL/GenBank/DDBJ databases">
        <title>Draft Genome Sequences of Select Purple Nonsulfur Bacteria.</title>
        <authorList>
            <person name="Lasarre B."/>
            <person name="Mckinlay J.B."/>
        </authorList>
    </citation>
    <scope>NUCLEOTIDE SEQUENCE [LARGE SCALE GENOMIC DNA]</scope>
    <source>
        <strain evidence="2 3">DSM 11907</strain>
    </source>
</reference>
<feature type="compositionally biased region" description="Basic and acidic residues" evidence="1">
    <location>
        <begin position="158"/>
        <end position="173"/>
    </location>
</feature>
<keyword evidence="3" id="KW-1185">Reference proteome</keyword>
<evidence type="ECO:0000313" key="2">
    <source>
        <dbReference type="EMBL" id="RAI26641.1"/>
    </source>
</evidence>
<feature type="non-terminal residue" evidence="2">
    <location>
        <position position="260"/>
    </location>
</feature>
<feature type="region of interest" description="Disordered" evidence="1">
    <location>
        <begin position="158"/>
        <end position="181"/>
    </location>
</feature>